<evidence type="ECO:0000256" key="1">
    <source>
        <dbReference type="SAM" id="Phobius"/>
    </source>
</evidence>
<reference evidence="2 3" key="1">
    <citation type="journal article" date="2015" name="Nature">
        <title>rRNA introns, odd ribosomes, and small enigmatic genomes across a large radiation of phyla.</title>
        <authorList>
            <person name="Brown C.T."/>
            <person name="Hug L.A."/>
            <person name="Thomas B.C."/>
            <person name="Sharon I."/>
            <person name="Castelle C.J."/>
            <person name="Singh A."/>
            <person name="Wilkins M.J."/>
            <person name="Williams K.H."/>
            <person name="Banfield J.F."/>
        </authorList>
    </citation>
    <scope>NUCLEOTIDE SEQUENCE [LARGE SCALE GENOMIC DNA]</scope>
</reference>
<dbReference type="InterPro" id="IPR044020">
    <property type="entry name" value="DUF5676"/>
</dbReference>
<dbReference type="AlphaFoldDB" id="A0A0G1VFR4"/>
<protein>
    <submittedName>
        <fullName evidence="2">Uncharacterized protein</fullName>
    </submittedName>
</protein>
<proteinExistence type="predicted"/>
<feature type="transmembrane region" description="Helical" evidence="1">
    <location>
        <begin position="7"/>
        <end position="30"/>
    </location>
</feature>
<dbReference type="Proteomes" id="UP000034119">
    <property type="component" value="Unassembled WGS sequence"/>
</dbReference>
<organism evidence="2 3">
    <name type="scientific">candidate division CPR1 bacterium GW2011_GWC1_49_13</name>
    <dbReference type="NCBI Taxonomy" id="1618342"/>
    <lineage>
        <taxon>Bacteria</taxon>
        <taxon>candidate division CPR1</taxon>
    </lineage>
</organism>
<dbReference type="Pfam" id="PF18926">
    <property type="entry name" value="DUF5676"/>
    <property type="match status" value="1"/>
</dbReference>
<accession>A0A0G1VFR4</accession>
<keyword evidence="1" id="KW-0812">Transmembrane</keyword>
<evidence type="ECO:0000313" key="3">
    <source>
        <dbReference type="Proteomes" id="UP000034119"/>
    </source>
</evidence>
<dbReference type="STRING" id="1618342.UY40_C0021G0002"/>
<name>A0A0G1VFR4_9BACT</name>
<gene>
    <name evidence="2" type="ORF">UY40_C0021G0002</name>
</gene>
<dbReference type="EMBL" id="LCPW01000021">
    <property type="protein sequence ID" value="KKW05393.1"/>
    <property type="molecule type" value="Genomic_DNA"/>
</dbReference>
<comment type="caution">
    <text evidence="2">The sequence shown here is derived from an EMBL/GenBank/DDBJ whole genome shotgun (WGS) entry which is preliminary data.</text>
</comment>
<keyword evidence="1" id="KW-0472">Membrane</keyword>
<feature type="transmembrane region" description="Helical" evidence="1">
    <location>
        <begin position="60"/>
        <end position="82"/>
    </location>
</feature>
<keyword evidence="1" id="KW-1133">Transmembrane helix</keyword>
<evidence type="ECO:0000313" key="2">
    <source>
        <dbReference type="EMBL" id="KKW05393.1"/>
    </source>
</evidence>
<sequence length="88" mass="10162">MKLESMALANAFALTTAILWTFCYLFIWLLPDFSETVSQWWMHGRDVSVLGSWDLTWQTFLYGGLSLTAALWVVGYVFGWAWDWVSGK</sequence>